<organism evidence="17">
    <name type="scientific">Solanum lycopersicum</name>
    <name type="common">Tomato</name>
    <name type="synonym">Lycopersicon esculentum</name>
    <dbReference type="NCBI Taxonomy" id="4081"/>
    <lineage>
        <taxon>Eukaryota</taxon>
        <taxon>Viridiplantae</taxon>
        <taxon>Streptophyta</taxon>
        <taxon>Embryophyta</taxon>
        <taxon>Tracheophyta</taxon>
        <taxon>Spermatophyta</taxon>
        <taxon>Magnoliopsida</taxon>
        <taxon>eudicotyledons</taxon>
        <taxon>Gunneridae</taxon>
        <taxon>Pentapetalae</taxon>
        <taxon>asterids</taxon>
        <taxon>lamiids</taxon>
        <taxon>Solanales</taxon>
        <taxon>Solanaceae</taxon>
        <taxon>Solanoideae</taxon>
        <taxon>Solaneae</taxon>
        <taxon>Solanum</taxon>
        <taxon>Solanum subgen. Lycopersicon</taxon>
    </lineage>
</organism>
<comment type="similarity">
    <text evidence="2">Belongs to the glycosyl hydrolase 29 family.</text>
</comment>
<keyword evidence="6 15" id="KW-0732">Signal</keyword>
<dbReference type="CDD" id="cd03336">
    <property type="entry name" value="TCP1_beta"/>
    <property type="match status" value="1"/>
</dbReference>
<dbReference type="InterPro" id="IPR057739">
    <property type="entry name" value="Glyco_hydro_29_N"/>
</dbReference>
<dbReference type="SUPFAM" id="SSF54849">
    <property type="entry name" value="GroEL-intermediate domain like"/>
    <property type="match status" value="1"/>
</dbReference>
<dbReference type="FunFam" id="1.10.560.10:FF:000017">
    <property type="entry name" value="T-complex protein 1 subunit eta"/>
    <property type="match status" value="1"/>
</dbReference>
<dbReference type="Gramene" id="Solyc11g069000.2.1">
    <property type="protein sequence ID" value="Solyc11g069000.2.1"/>
    <property type="gene ID" value="Solyc11g069000.2"/>
</dbReference>
<dbReference type="PANTHER" id="PTHR11353">
    <property type="entry name" value="CHAPERONIN"/>
    <property type="match status" value="1"/>
</dbReference>
<evidence type="ECO:0000259" key="16">
    <source>
        <dbReference type="Pfam" id="PF01120"/>
    </source>
</evidence>
<evidence type="ECO:0000256" key="8">
    <source>
        <dbReference type="ARBA" id="ARBA00022801"/>
    </source>
</evidence>
<protein>
    <recommendedName>
        <fullName evidence="4">alpha-L-fucosidase</fullName>
        <ecNumber evidence="4">3.2.1.51</ecNumber>
    </recommendedName>
    <alternativeName>
        <fullName evidence="13">CCT-beta</fullName>
    </alternativeName>
</protein>
<evidence type="ECO:0000256" key="2">
    <source>
        <dbReference type="ARBA" id="ARBA00007951"/>
    </source>
</evidence>
<dbReference type="GO" id="GO:0051082">
    <property type="term" value="F:unfolded protein binding"/>
    <property type="evidence" value="ECO:0000318"/>
    <property type="project" value="GO_Central"/>
</dbReference>
<dbReference type="GO" id="GO:0005832">
    <property type="term" value="C:chaperonin-containing T-complex"/>
    <property type="evidence" value="ECO:0000318"/>
    <property type="project" value="GO_Central"/>
</dbReference>
<dbReference type="STRING" id="4081.A0A3Q7J033"/>
<proteinExistence type="inferred from homology"/>
<keyword evidence="11" id="KW-0326">Glycosidase</keyword>
<accession>A0A3Q7J033</accession>
<evidence type="ECO:0000256" key="13">
    <source>
        <dbReference type="ARBA" id="ARBA00033237"/>
    </source>
</evidence>
<evidence type="ECO:0000256" key="6">
    <source>
        <dbReference type="ARBA" id="ARBA00022729"/>
    </source>
</evidence>
<dbReference type="GO" id="GO:0005975">
    <property type="term" value="P:carbohydrate metabolic process"/>
    <property type="evidence" value="ECO:0007669"/>
    <property type="project" value="InterPro"/>
</dbReference>
<dbReference type="InterPro" id="IPR000933">
    <property type="entry name" value="Glyco_hydro_29"/>
</dbReference>
<comment type="subcellular location">
    <subcellularLocation>
        <location evidence="1">Cytoplasm</location>
    </subcellularLocation>
</comment>
<dbReference type="Pfam" id="PF00118">
    <property type="entry name" value="Cpn60_TCP1"/>
    <property type="match status" value="2"/>
</dbReference>
<evidence type="ECO:0000256" key="1">
    <source>
        <dbReference type="ARBA" id="ARBA00004496"/>
    </source>
</evidence>
<evidence type="ECO:0000256" key="12">
    <source>
        <dbReference type="ARBA" id="ARBA00024677"/>
    </source>
</evidence>
<dbReference type="Gene3D" id="3.50.7.10">
    <property type="entry name" value="GroEL"/>
    <property type="match status" value="1"/>
</dbReference>
<dbReference type="Gene3D" id="1.10.560.10">
    <property type="entry name" value="GroEL-like equatorial domain"/>
    <property type="match status" value="1"/>
</dbReference>
<dbReference type="Pfam" id="PF01120">
    <property type="entry name" value="Alpha_L_fucos"/>
    <property type="match status" value="1"/>
</dbReference>
<dbReference type="GO" id="GO:0005524">
    <property type="term" value="F:ATP binding"/>
    <property type="evidence" value="ECO:0007669"/>
    <property type="project" value="UniProtKB-KW"/>
</dbReference>
<evidence type="ECO:0000313" key="18">
    <source>
        <dbReference type="Proteomes" id="UP000004994"/>
    </source>
</evidence>
<dbReference type="SMART" id="SM00812">
    <property type="entry name" value="Alpha_L_fucos"/>
    <property type="match status" value="1"/>
</dbReference>
<dbReference type="PaxDb" id="4081-Solyc11g069000.1.1"/>
<keyword evidence="10 14" id="KW-0143">Chaperone</keyword>
<keyword evidence="9 14" id="KW-0067">ATP-binding</keyword>
<dbReference type="InterPro" id="IPR053374">
    <property type="entry name" value="TCP-1_chaperonin"/>
</dbReference>
<dbReference type="InterPro" id="IPR027410">
    <property type="entry name" value="TCP-1-like_intermed_sf"/>
</dbReference>
<dbReference type="PROSITE" id="PS00995">
    <property type="entry name" value="TCP1_3"/>
    <property type="match status" value="1"/>
</dbReference>
<keyword evidence="5" id="KW-0963">Cytoplasm</keyword>
<dbReference type="SUPFAM" id="SSF48592">
    <property type="entry name" value="GroEL equatorial domain-like"/>
    <property type="match status" value="1"/>
</dbReference>
<dbReference type="PROSITE" id="PS00751">
    <property type="entry name" value="TCP1_2"/>
    <property type="match status" value="1"/>
</dbReference>
<dbReference type="EnsemblPlants" id="Solyc11g069000.2.1">
    <property type="protein sequence ID" value="Solyc11g069000.2.1"/>
    <property type="gene ID" value="Solyc11g069000.2"/>
</dbReference>
<dbReference type="InterPro" id="IPR008979">
    <property type="entry name" value="Galactose-bd-like_sf"/>
</dbReference>
<dbReference type="InterPro" id="IPR017853">
    <property type="entry name" value="GH"/>
</dbReference>
<dbReference type="InterPro" id="IPR027409">
    <property type="entry name" value="GroEL-like_apical_dom_sf"/>
</dbReference>
<feature type="signal peptide" evidence="15">
    <location>
        <begin position="1"/>
        <end position="26"/>
    </location>
</feature>
<reference evidence="17" key="1">
    <citation type="journal article" date="2012" name="Nature">
        <title>The tomato genome sequence provides insights into fleshy fruit evolution.</title>
        <authorList>
            <consortium name="Tomato Genome Consortium"/>
        </authorList>
    </citation>
    <scope>NUCLEOTIDE SEQUENCE [LARGE SCALE GENOMIC DNA]</scope>
    <source>
        <strain evidence="17">cv. Heinz 1706</strain>
    </source>
</reference>
<dbReference type="Proteomes" id="UP000004994">
    <property type="component" value="Chromosome 11"/>
</dbReference>
<dbReference type="SUPFAM" id="SSF52029">
    <property type="entry name" value="GroEL apical domain-like"/>
    <property type="match status" value="1"/>
</dbReference>
<dbReference type="PRINTS" id="PR00304">
    <property type="entry name" value="TCOMPLEXTCP1"/>
</dbReference>
<dbReference type="InterPro" id="IPR002194">
    <property type="entry name" value="Chaperonin_TCP-1_CS"/>
</dbReference>
<dbReference type="PROSITE" id="PS00750">
    <property type="entry name" value="TCP1_1"/>
    <property type="match status" value="1"/>
</dbReference>
<dbReference type="SUPFAM" id="SSF49785">
    <property type="entry name" value="Galactose-binding domain-like"/>
    <property type="match status" value="1"/>
</dbReference>
<evidence type="ECO:0000256" key="7">
    <source>
        <dbReference type="ARBA" id="ARBA00022741"/>
    </source>
</evidence>
<evidence type="ECO:0000256" key="9">
    <source>
        <dbReference type="ARBA" id="ARBA00022840"/>
    </source>
</evidence>
<dbReference type="GO" id="GO:0140662">
    <property type="term" value="F:ATP-dependent protein folding chaperone"/>
    <property type="evidence" value="ECO:0007669"/>
    <property type="project" value="InterPro"/>
</dbReference>
<dbReference type="InterPro" id="IPR027413">
    <property type="entry name" value="GROEL-like_equatorial_sf"/>
</dbReference>
<dbReference type="FunFam" id="3.30.260.10:FF:000025">
    <property type="entry name" value="Chaperonin containing TCP1 subunit 2"/>
    <property type="match status" value="1"/>
</dbReference>
<dbReference type="NCBIfam" id="TIGR02341">
    <property type="entry name" value="chap_CCT_beta"/>
    <property type="match status" value="1"/>
</dbReference>
<evidence type="ECO:0000313" key="17">
    <source>
        <dbReference type="EnsemblPlants" id="Solyc11g069000.2.1"/>
    </source>
</evidence>
<dbReference type="SUPFAM" id="SSF51445">
    <property type="entry name" value="(Trans)glycosidases"/>
    <property type="match status" value="1"/>
</dbReference>
<keyword evidence="8" id="KW-0378">Hydrolase</keyword>
<reference evidence="17" key="2">
    <citation type="submission" date="2019-01" db="UniProtKB">
        <authorList>
            <consortium name="EnsemblPlants"/>
        </authorList>
    </citation>
    <scope>IDENTIFICATION</scope>
    <source>
        <strain evidence="17">cv. Heinz 1706</strain>
    </source>
</reference>
<dbReference type="InterPro" id="IPR017998">
    <property type="entry name" value="Chaperone_TCP-1"/>
</dbReference>
<dbReference type="InterPro" id="IPR002423">
    <property type="entry name" value="Cpn60/GroEL/TCP-1"/>
</dbReference>
<dbReference type="GO" id="GO:0006457">
    <property type="term" value="P:protein folding"/>
    <property type="evidence" value="ECO:0000318"/>
    <property type="project" value="GO_Central"/>
</dbReference>
<evidence type="ECO:0000256" key="10">
    <source>
        <dbReference type="ARBA" id="ARBA00023186"/>
    </source>
</evidence>
<feature type="domain" description="Glycoside hydrolase family 29 N-terminal" evidence="16">
    <location>
        <begin position="75"/>
        <end position="360"/>
    </location>
</feature>
<sequence>MIKKKPITQFLKTIIILLLFQLSTSSHRKPPPLPILPIPKSRQISWQIAEMALFLHFGTNTFTDSEWGTGHVDPSIFNPKLLNATQWVTVAKDFGFKRVVLTAKHHDGFCLWPSKYTDYSVKSSPWRNGVGDIVADLAEAARNGGLELGLYLSPWDRHEHCYGETLEYNEYYMGQMTELLTRETSNNKHSQISTPAEKNLLSRYGEIKYVFLDGAKGDGEKDMEYFFDDWFSLIHQLQPGASIFSDVGPDTRWVGNENGVAGSTCWSLFNGSNVKIGGYSDARYSAEGDAFGQDWVPAECDVSIRSGWFWHASEKPKSAMTLLDLYYKSVGRNCPLLLNVPPNSSGLISDEDIHVLKEFSELRNSIFSHNLAKSALLSASSIRGDSNDTQFSPKNVIEEGLHTYWAPDQGQQSDWTLYLQFQQVITFNVLGLQEPIQMGQRIIEFHLDMLDENGKWQHVVNGTTVGYRRLLLFPTVKSHLLSSQIDKLFKDEATEEKGERARMASFIGAMAIADLVKTTLGPKGMDKILQSTGRGHSVTVTNDGATILKSLHIDNPAAKVLVGKVGSYPKTNPLNIMFNRFIWTNGKQDEEVGDGTTSVVVLAGELLREAEKLVNAKIHPMTIIAGFRMASECARNVLEQKVVDNKQDAEKFRSDLMNIARTTLSSKILSQDKEHFAKLAVDAVMRLKGSTNLEAIQIIKKPGGSLKDSFLDEGFILDKKIGVGQPKRIENAKILVANTAMDTDKVKIYGARVRVDSMAKVADLEAAEKEKMREKVQKIISHGINCFVNRQLIYNFPEELFADAGILAIEHADFDGIERLGLVTGGEIASTFDNPESVKLGHCKLIEEIMIGEDKLIHFSGVAMGQACTIVLRGASPHVLDEAERSLHDALCVLSQTVNDSRVLLGGGWPEMVMAKAVDELAKKTPGKRSHAIEAFTRALLAIPTTIADNAGLDSAELIAQLRAEHHKDESNAGIDVISGSVGDMSELGISESFKVKQAVLLSATEAAEMILRVDEIITCAPRRREGM</sequence>
<dbReference type="InterPro" id="IPR012716">
    <property type="entry name" value="Chap_CCT_beta"/>
</dbReference>
<comment type="function">
    <text evidence="12">Molecular chaperone; assists the folding of proteins upon ATP hydrolysis. Known to play a role, in vitro, in the folding of actin and tubulin.</text>
</comment>
<dbReference type="FunFam" id="3.50.7.10:FF:000002">
    <property type="entry name" value="T-complex protein 1 subunit beta"/>
    <property type="match status" value="1"/>
</dbReference>
<comment type="similarity">
    <text evidence="3 14">Belongs to the TCP-1 chaperonin family.</text>
</comment>
<dbReference type="GO" id="GO:0004560">
    <property type="term" value="F:alpha-L-fucosidase activity"/>
    <property type="evidence" value="ECO:0007669"/>
    <property type="project" value="UniProtKB-EC"/>
</dbReference>
<dbReference type="Gene3D" id="3.20.20.80">
    <property type="entry name" value="Glycosidases"/>
    <property type="match status" value="2"/>
</dbReference>
<dbReference type="NCBIfam" id="NF041083">
    <property type="entry name" value="thermosome_beta"/>
    <property type="match status" value="1"/>
</dbReference>
<evidence type="ECO:0000256" key="4">
    <source>
        <dbReference type="ARBA" id="ARBA00012662"/>
    </source>
</evidence>
<evidence type="ECO:0000256" key="15">
    <source>
        <dbReference type="SAM" id="SignalP"/>
    </source>
</evidence>
<dbReference type="Gene3D" id="2.60.120.260">
    <property type="entry name" value="Galactose-binding domain-like"/>
    <property type="match status" value="1"/>
</dbReference>
<evidence type="ECO:0000256" key="5">
    <source>
        <dbReference type="ARBA" id="ARBA00022490"/>
    </source>
</evidence>
<dbReference type="FunFam" id="3.20.20.80:FF:000052">
    <property type="entry name" value="Putative alpha-L-fucosidase 1"/>
    <property type="match status" value="1"/>
</dbReference>
<evidence type="ECO:0000256" key="3">
    <source>
        <dbReference type="ARBA" id="ARBA00008020"/>
    </source>
</evidence>
<dbReference type="AlphaFoldDB" id="A0A3Q7J033"/>
<dbReference type="Gene3D" id="3.30.260.10">
    <property type="entry name" value="TCP-1-like chaperonin intermediate domain"/>
    <property type="match status" value="1"/>
</dbReference>
<feature type="chain" id="PRO_5018691402" description="alpha-L-fucosidase" evidence="15">
    <location>
        <begin position="27"/>
        <end position="1028"/>
    </location>
</feature>
<dbReference type="FunCoup" id="A0A3Q7J033">
    <property type="interactions" value="4115"/>
</dbReference>
<keyword evidence="7 14" id="KW-0547">Nucleotide-binding</keyword>
<evidence type="ECO:0000256" key="14">
    <source>
        <dbReference type="RuleBase" id="RU004187"/>
    </source>
</evidence>
<keyword evidence="18" id="KW-1185">Reference proteome</keyword>
<evidence type="ECO:0000256" key="11">
    <source>
        <dbReference type="ARBA" id="ARBA00023295"/>
    </source>
</evidence>
<dbReference type="GO" id="GO:0016887">
    <property type="term" value="F:ATP hydrolysis activity"/>
    <property type="evidence" value="ECO:0007669"/>
    <property type="project" value="InterPro"/>
</dbReference>
<dbReference type="InParanoid" id="A0A3Q7J033"/>
<dbReference type="EC" id="3.2.1.51" evidence="4"/>
<name>A0A3Q7J033_SOLLC</name>